<feature type="domain" description="Peptidase S26" evidence="8">
    <location>
        <begin position="135"/>
        <end position="290"/>
    </location>
</feature>
<evidence type="ECO:0000256" key="5">
    <source>
        <dbReference type="ARBA" id="ARBA00022801"/>
    </source>
</evidence>
<keyword evidence="10" id="KW-1185">Reference proteome</keyword>
<dbReference type="NCBIfam" id="TIGR02227">
    <property type="entry name" value="sigpep_I_bact"/>
    <property type="match status" value="2"/>
</dbReference>
<comment type="similarity">
    <text evidence="2 7">Belongs to the peptidase S26 family.</text>
</comment>
<dbReference type="PROSITE" id="PS00761">
    <property type="entry name" value="SPASE_I_3"/>
    <property type="match status" value="1"/>
</dbReference>
<accession>A0A494VXA0</accession>
<dbReference type="Proteomes" id="UP000270046">
    <property type="component" value="Chromosome"/>
</dbReference>
<dbReference type="EC" id="3.4.21.89" evidence="3 7"/>
<proteinExistence type="inferred from homology"/>
<keyword evidence="7" id="KW-0812">Transmembrane</keyword>
<dbReference type="RefSeq" id="WP_119406993.1">
    <property type="nucleotide sequence ID" value="NZ_CP032869.1"/>
</dbReference>
<dbReference type="GO" id="GO:0016020">
    <property type="term" value="C:membrane"/>
    <property type="evidence" value="ECO:0007669"/>
    <property type="project" value="UniProtKB-SubCell"/>
</dbReference>
<evidence type="ECO:0000256" key="1">
    <source>
        <dbReference type="ARBA" id="ARBA00000677"/>
    </source>
</evidence>
<feature type="transmembrane region" description="Helical" evidence="7">
    <location>
        <begin position="6"/>
        <end position="28"/>
    </location>
</feature>
<sequence length="484" mass="55405">MGIAGYMGVFITISPLLLLILAGYWKLFEKAGRRGWEALIPVYHLYIMLKLNQRPWWWLLLLAVPGINLILFFVILIDFHKSFGKVRVRQITMAVLLPFVFIPKWGFDKHTQYVGPVAGDDFRERYGKTVKSPVRELAEAAFFALLVACAIRGFFLEAYTIPSSSMESSLMVGDFLFVSKINYGARLPMTPVAFPFAHNVMPYTGTKSYWGGIGLPYYRLPGFSHVKNGDAVVFNYPMDADSPYYRPVDKQDNYIKRCEGSPGDTIKMEYGQVYINGKSVTTPANAQMEYGVHTDGTGRAPGPDMRYRLHLKDVQQFTRADYTLNTTAASAEKLALSPYIKSVKPDVRLRGFYDPEVFPHNPRLRWNEDNWGPFVIPKAGWTVKLDSVTLPLYSRAISVYENNGLAVKGKDIFINGKKTDSYTFKMNYYWMMGDNRHNSEDSRFWGFVPEDHIVGKAVFVWMSWDAEAPSFNKIRWNRVFSRIN</sequence>
<evidence type="ECO:0000313" key="9">
    <source>
        <dbReference type="EMBL" id="AYL98721.1"/>
    </source>
</evidence>
<dbReference type="GO" id="GO:0004252">
    <property type="term" value="F:serine-type endopeptidase activity"/>
    <property type="evidence" value="ECO:0007669"/>
    <property type="project" value="InterPro"/>
</dbReference>
<dbReference type="InterPro" id="IPR000223">
    <property type="entry name" value="Pept_S26A_signal_pept_1"/>
</dbReference>
<gene>
    <name evidence="9" type="primary">lepB</name>
    <name evidence="9" type="ORF">HYN43_027135</name>
</gene>
<dbReference type="PANTHER" id="PTHR43390">
    <property type="entry name" value="SIGNAL PEPTIDASE I"/>
    <property type="match status" value="1"/>
</dbReference>
<keyword evidence="7" id="KW-0472">Membrane</keyword>
<evidence type="ECO:0000259" key="8">
    <source>
        <dbReference type="Pfam" id="PF10502"/>
    </source>
</evidence>
<dbReference type="CDD" id="cd06530">
    <property type="entry name" value="S26_SPase_I"/>
    <property type="match status" value="2"/>
</dbReference>
<feature type="transmembrane region" description="Helical" evidence="7">
    <location>
        <begin position="140"/>
        <end position="161"/>
    </location>
</feature>
<dbReference type="EMBL" id="CP032869">
    <property type="protein sequence ID" value="AYL98721.1"/>
    <property type="molecule type" value="Genomic_DNA"/>
</dbReference>
<dbReference type="Pfam" id="PF18936">
    <property type="entry name" value="DUF5684"/>
    <property type="match status" value="1"/>
</dbReference>
<feature type="active site" evidence="6">
    <location>
        <position position="256"/>
    </location>
</feature>
<dbReference type="InterPro" id="IPR043739">
    <property type="entry name" value="DUF5684"/>
</dbReference>
<keyword evidence="5 7" id="KW-0378">Hydrolase</keyword>
<dbReference type="Pfam" id="PF10502">
    <property type="entry name" value="Peptidase_S26"/>
    <property type="match status" value="2"/>
</dbReference>
<reference evidence="9 10" key="1">
    <citation type="submission" date="2018-10" db="EMBL/GenBank/DDBJ databases">
        <title>Genome sequencing of Mucilaginibacter sp. HYN0043.</title>
        <authorList>
            <person name="Kim M."/>
            <person name="Yi H."/>
        </authorList>
    </citation>
    <scope>NUCLEOTIDE SEQUENCE [LARGE SCALE GENOMIC DNA]</scope>
    <source>
        <strain evidence="9 10">HYN0043</strain>
    </source>
</reference>
<dbReference type="GO" id="GO:0009003">
    <property type="term" value="F:signal peptidase activity"/>
    <property type="evidence" value="ECO:0007669"/>
    <property type="project" value="UniProtKB-EC"/>
</dbReference>
<evidence type="ECO:0000256" key="3">
    <source>
        <dbReference type="ARBA" id="ARBA00013208"/>
    </source>
</evidence>
<dbReference type="KEGG" id="muh:HYN43_027135"/>
<evidence type="ECO:0000256" key="2">
    <source>
        <dbReference type="ARBA" id="ARBA00009370"/>
    </source>
</evidence>
<keyword evidence="7" id="KW-0645">Protease</keyword>
<dbReference type="InterPro" id="IPR036286">
    <property type="entry name" value="LexA/Signal_pep-like_sf"/>
</dbReference>
<dbReference type="AlphaFoldDB" id="A0A494VXA0"/>
<keyword evidence="7" id="KW-1133">Transmembrane helix</keyword>
<name>A0A494VXA0_9SPHI</name>
<dbReference type="PANTHER" id="PTHR43390:SF1">
    <property type="entry name" value="CHLOROPLAST PROCESSING PEPTIDASE"/>
    <property type="match status" value="1"/>
</dbReference>
<dbReference type="InterPro" id="IPR019533">
    <property type="entry name" value="Peptidase_S26"/>
</dbReference>
<comment type="subcellular location">
    <subcellularLocation>
        <location evidence="7">Membrane</location>
        <topology evidence="7">Single-pass type II membrane protein</topology>
    </subcellularLocation>
</comment>
<evidence type="ECO:0000256" key="6">
    <source>
        <dbReference type="PIRSR" id="PIRSR600223-1"/>
    </source>
</evidence>
<dbReference type="InterPro" id="IPR019758">
    <property type="entry name" value="Pept_S26A_signal_pept_1_CS"/>
</dbReference>
<comment type="caution">
    <text evidence="7">Lacks conserved residue(s) required for the propagation of feature annotation.</text>
</comment>
<feature type="transmembrane region" description="Helical" evidence="7">
    <location>
        <begin position="57"/>
        <end position="79"/>
    </location>
</feature>
<feature type="domain" description="Peptidase S26" evidence="8">
    <location>
        <begin position="424"/>
        <end position="462"/>
    </location>
</feature>
<organism evidence="9 10">
    <name type="scientific">Mucilaginibacter celer</name>
    <dbReference type="NCBI Taxonomy" id="2305508"/>
    <lineage>
        <taxon>Bacteria</taxon>
        <taxon>Pseudomonadati</taxon>
        <taxon>Bacteroidota</taxon>
        <taxon>Sphingobacteriia</taxon>
        <taxon>Sphingobacteriales</taxon>
        <taxon>Sphingobacteriaceae</taxon>
        <taxon>Mucilaginibacter</taxon>
    </lineage>
</organism>
<evidence type="ECO:0000256" key="4">
    <source>
        <dbReference type="ARBA" id="ARBA00019232"/>
    </source>
</evidence>
<dbReference type="GO" id="GO:0006465">
    <property type="term" value="P:signal peptide processing"/>
    <property type="evidence" value="ECO:0007669"/>
    <property type="project" value="InterPro"/>
</dbReference>
<protein>
    <recommendedName>
        <fullName evidence="4 7">Signal peptidase I</fullName>
        <ecNumber evidence="3 7">3.4.21.89</ecNumber>
    </recommendedName>
</protein>
<dbReference type="Gene3D" id="2.10.109.10">
    <property type="entry name" value="Umud Fragment, subunit A"/>
    <property type="match status" value="2"/>
</dbReference>
<dbReference type="PRINTS" id="PR00727">
    <property type="entry name" value="LEADERPTASE"/>
</dbReference>
<evidence type="ECO:0000256" key="7">
    <source>
        <dbReference type="RuleBase" id="RU362042"/>
    </source>
</evidence>
<evidence type="ECO:0000313" key="10">
    <source>
        <dbReference type="Proteomes" id="UP000270046"/>
    </source>
</evidence>
<dbReference type="SUPFAM" id="SSF51306">
    <property type="entry name" value="LexA/Signal peptidase"/>
    <property type="match status" value="1"/>
</dbReference>
<comment type="catalytic activity">
    <reaction evidence="1 7">
        <text>Cleavage of hydrophobic, N-terminal signal or leader sequences from secreted and periplasmic proteins.</text>
        <dbReference type="EC" id="3.4.21.89"/>
    </reaction>
</comment>
<dbReference type="OrthoDB" id="9802919at2"/>
<feature type="active site" evidence="6">
    <location>
        <position position="165"/>
    </location>
</feature>